<protein>
    <submittedName>
        <fullName evidence="2">Uncharacterized protein</fullName>
    </submittedName>
</protein>
<evidence type="ECO:0000256" key="1">
    <source>
        <dbReference type="SAM" id="MobiDB-lite"/>
    </source>
</evidence>
<evidence type="ECO:0000313" key="3">
    <source>
        <dbReference type="Proteomes" id="UP001497444"/>
    </source>
</evidence>
<feature type="compositionally biased region" description="Basic residues" evidence="1">
    <location>
        <begin position="93"/>
        <end position="110"/>
    </location>
</feature>
<dbReference type="EMBL" id="OZ020100">
    <property type="protein sequence ID" value="CAK9274067.1"/>
    <property type="molecule type" value="Genomic_DNA"/>
</dbReference>
<dbReference type="Proteomes" id="UP001497444">
    <property type="component" value="Chromosome 5"/>
</dbReference>
<sequence>MDDWEIDWLHTCAQGLQIPDLSGILCNEADLTTIASAIGEVLDIDEREVYFTRLAGPVITVGLERGPRITVAMAEIGRPPSQGEGRRGSSNSKSKKGSSKARRPAGKRKTSTLNPSPNGMLQMVDG</sequence>
<keyword evidence="3" id="KW-1185">Reference proteome</keyword>
<evidence type="ECO:0000313" key="2">
    <source>
        <dbReference type="EMBL" id="CAK9274067.1"/>
    </source>
</evidence>
<reference evidence="2" key="1">
    <citation type="submission" date="2024-02" db="EMBL/GenBank/DDBJ databases">
        <authorList>
            <consortium name="ELIXIR-Norway"/>
            <consortium name="Elixir Norway"/>
        </authorList>
    </citation>
    <scope>NUCLEOTIDE SEQUENCE</scope>
</reference>
<proteinExistence type="predicted"/>
<name>A0ABP0X5X7_9BRYO</name>
<accession>A0ABP0X5X7</accession>
<organism evidence="2 3">
    <name type="scientific">Sphagnum jensenii</name>
    <dbReference type="NCBI Taxonomy" id="128206"/>
    <lineage>
        <taxon>Eukaryota</taxon>
        <taxon>Viridiplantae</taxon>
        <taxon>Streptophyta</taxon>
        <taxon>Embryophyta</taxon>
        <taxon>Bryophyta</taxon>
        <taxon>Sphagnophytina</taxon>
        <taxon>Sphagnopsida</taxon>
        <taxon>Sphagnales</taxon>
        <taxon>Sphagnaceae</taxon>
        <taxon>Sphagnum</taxon>
    </lineage>
</organism>
<feature type="region of interest" description="Disordered" evidence="1">
    <location>
        <begin position="74"/>
        <end position="126"/>
    </location>
</feature>
<gene>
    <name evidence="2" type="ORF">CSSPJE1EN1_LOCUS19545</name>
</gene>